<dbReference type="EMBL" id="UINC01079247">
    <property type="protein sequence ID" value="SVC21060.1"/>
    <property type="molecule type" value="Genomic_DNA"/>
</dbReference>
<feature type="non-terminal residue" evidence="2">
    <location>
        <position position="278"/>
    </location>
</feature>
<dbReference type="Pfam" id="PF00753">
    <property type="entry name" value="Lactamase_B"/>
    <property type="match status" value="1"/>
</dbReference>
<dbReference type="InterPro" id="IPR036866">
    <property type="entry name" value="RibonucZ/Hydroxyglut_hydro"/>
</dbReference>
<organism evidence="2">
    <name type="scientific">marine metagenome</name>
    <dbReference type="NCBI Taxonomy" id="408172"/>
    <lineage>
        <taxon>unclassified sequences</taxon>
        <taxon>metagenomes</taxon>
        <taxon>ecological metagenomes</taxon>
    </lineage>
</organism>
<dbReference type="GO" id="GO:0018909">
    <property type="term" value="P:dodecyl sulfate metabolic process"/>
    <property type="evidence" value="ECO:0007669"/>
    <property type="project" value="InterPro"/>
</dbReference>
<dbReference type="PANTHER" id="PTHR43223">
    <property type="entry name" value="ALKYL/ARYL-SULFATASE"/>
    <property type="match status" value="1"/>
</dbReference>
<dbReference type="SMART" id="SM00849">
    <property type="entry name" value="Lactamase_B"/>
    <property type="match status" value="1"/>
</dbReference>
<gene>
    <name evidence="2" type="ORF">METZ01_LOCUS273914</name>
</gene>
<dbReference type="InterPro" id="IPR044097">
    <property type="entry name" value="Bds1/SdsA1_MBL-fold"/>
</dbReference>
<dbReference type="InterPro" id="IPR052195">
    <property type="entry name" value="Bact_Alkyl/Aryl-Sulfatase"/>
</dbReference>
<dbReference type="InterPro" id="IPR001279">
    <property type="entry name" value="Metallo-B-lactamas"/>
</dbReference>
<dbReference type="GO" id="GO:0018741">
    <property type="term" value="F:linear primary-alkylsulfatase activity"/>
    <property type="evidence" value="ECO:0007669"/>
    <property type="project" value="InterPro"/>
</dbReference>
<dbReference type="PANTHER" id="PTHR43223:SF1">
    <property type="entry name" value="ALKYL_ARYL-SULFATASE BDS1"/>
    <property type="match status" value="1"/>
</dbReference>
<reference evidence="2" key="1">
    <citation type="submission" date="2018-05" db="EMBL/GenBank/DDBJ databases">
        <authorList>
            <person name="Lanie J.A."/>
            <person name="Ng W.-L."/>
            <person name="Kazmierczak K.M."/>
            <person name="Andrzejewski T.M."/>
            <person name="Davidsen T.M."/>
            <person name="Wayne K.J."/>
            <person name="Tettelin H."/>
            <person name="Glass J.I."/>
            <person name="Rusch D."/>
            <person name="Podicherti R."/>
            <person name="Tsui H.-C.T."/>
            <person name="Winkler M.E."/>
        </authorList>
    </citation>
    <scope>NUCLEOTIDE SEQUENCE</scope>
</reference>
<dbReference type="AlphaFoldDB" id="A0A382K9B0"/>
<dbReference type="CDD" id="cd07710">
    <property type="entry name" value="arylsulfatase_Sdsa1-like_MBL-fold"/>
    <property type="match status" value="1"/>
</dbReference>
<name>A0A382K9B0_9ZZZZ</name>
<sequence>MRNPSTVIIHGVVFLLLAGFTLSTHAQTSQSEATKRLISRLEMFSPRIVEVATNVYTAIGYQVSANTMIVGEDGVIIIDPGQAPRFAEPVIDEFQKITNKPVKAIILTHGHGDHFGATPAFMGLGENIEIWARANYGSEMRRASENGLSGGVRPSNTQGFDLPAEQRLGVGIAIPPSRPASNMMRDGVSFDRQQSPQRKMEIINNLVLPTHTFSGERQTLSVAGVELELVAAPGETDDQLYVWLPKEKIVFAGDNFYQSWPNVYPLRGTARRSVRNWV</sequence>
<feature type="domain" description="Metallo-beta-lactamase" evidence="1">
    <location>
        <begin position="64"/>
        <end position="277"/>
    </location>
</feature>
<dbReference type="Gene3D" id="3.60.15.30">
    <property type="entry name" value="Metallo-beta-lactamase domain"/>
    <property type="match status" value="1"/>
</dbReference>
<dbReference type="SUPFAM" id="SSF56281">
    <property type="entry name" value="Metallo-hydrolase/oxidoreductase"/>
    <property type="match status" value="1"/>
</dbReference>
<evidence type="ECO:0000313" key="2">
    <source>
        <dbReference type="EMBL" id="SVC21060.1"/>
    </source>
</evidence>
<evidence type="ECO:0000259" key="1">
    <source>
        <dbReference type="SMART" id="SM00849"/>
    </source>
</evidence>
<accession>A0A382K9B0</accession>
<proteinExistence type="predicted"/>
<protein>
    <recommendedName>
        <fullName evidence="1">Metallo-beta-lactamase domain-containing protein</fullName>
    </recommendedName>
</protein>